<reference evidence="3 4" key="1">
    <citation type="submission" date="2016-11" db="EMBL/GenBank/DDBJ databases">
        <authorList>
            <person name="Jaros S."/>
            <person name="Januszkiewicz K."/>
            <person name="Wedrychowicz H."/>
        </authorList>
    </citation>
    <scope>NUCLEOTIDE SEQUENCE [LARGE SCALE GENOMIC DNA]</scope>
    <source>
        <strain evidence="3 4">DSM 44523</strain>
    </source>
</reference>
<dbReference type="STRING" id="2017.SAMN05444320_11549"/>
<dbReference type="AlphaFoldDB" id="A0A1M5N9Y8"/>
<evidence type="ECO:0000259" key="2">
    <source>
        <dbReference type="Pfam" id="PF03070"/>
    </source>
</evidence>
<evidence type="ECO:0000313" key="4">
    <source>
        <dbReference type="Proteomes" id="UP000184501"/>
    </source>
</evidence>
<feature type="domain" description="Thiaminase-2/PQQC" evidence="2">
    <location>
        <begin position="29"/>
        <end position="185"/>
    </location>
</feature>
<dbReference type="EMBL" id="FQVN01000015">
    <property type="protein sequence ID" value="SHG86330.1"/>
    <property type="molecule type" value="Genomic_DNA"/>
</dbReference>
<organism evidence="3 4">
    <name type="scientific">Streptoalloteichus hindustanus</name>
    <dbReference type="NCBI Taxonomy" id="2017"/>
    <lineage>
        <taxon>Bacteria</taxon>
        <taxon>Bacillati</taxon>
        <taxon>Actinomycetota</taxon>
        <taxon>Actinomycetes</taxon>
        <taxon>Pseudonocardiales</taxon>
        <taxon>Pseudonocardiaceae</taxon>
        <taxon>Streptoalloteichus</taxon>
    </lineage>
</organism>
<evidence type="ECO:0000313" key="3">
    <source>
        <dbReference type="EMBL" id="SHG86330.1"/>
    </source>
</evidence>
<dbReference type="Gene3D" id="1.20.910.10">
    <property type="entry name" value="Heme oxygenase-like"/>
    <property type="match status" value="1"/>
</dbReference>
<dbReference type="SUPFAM" id="SSF48613">
    <property type="entry name" value="Heme oxygenase-like"/>
    <property type="match status" value="1"/>
</dbReference>
<evidence type="ECO:0000256" key="1">
    <source>
        <dbReference type="ARBA" id="ARBA00004948"/>
    </source>
</evidence>
<dbReference type="Proteomes" id="UP000184501">
    <property type="component" value="Unassembled WGS sequence"/>
</dbReference>
<dbReference type="InterPro" id="IPR004305">
    <property type="entry name" value="Thiaminase-2/PQQC"/>
</dbReference>
<name>A0A1M5N9Y8_STRHI</name>
<protein>
    <submittedName>
        <fullName evidence="3">TENA/THI-4/PQQC family protein</fullName>
    </submittedName>
</protein>
<gene>
    <name evidence="3" type="ORF">SAMN05444320_11549</name>
</gene>
<dbReference type="InterPro" id="IPR016084">
    <property type="entry name" value="Haem_Oase-like_multi-hlx"/>
</dbReference>
<comment type="pathway">
    <text evidence="1">Cofactor biosynthesis; thiamine diphosphate biosynthesis.</text>
</comment>
<sequence>MTRSARDLLETIRRDLTHDDDANRLVPLVAAGRAPLTVIGDLAAEQHHVISSDWRSFLALAARATTPEAREFFTGLAQGEGVALARLADLAAATGRDPEALDDHEPEPGCQGYPSYLAWLALNGDPDAVVLALTVNFAAWGGYCGALAQGLREHYGFDDKACGFFDFFATPAPDMEERALAIVQSALDAGKDLALSHRHARMLQGYELIFWNTLADRVV</sequence>
<keyword evidence="4" id="KW-1185">Reference proteome</keyword>
<proteinExistence type="predicted"/>
<accession>A0A1M5N9Y8</accession>
<dbReference type="OrthoDB" id="3467339at2"/>
<dbReference type="Pfam" id="PF03070">
    <property type="entry name" value="TENA_THI-4"/>
    <property type="match status" value="1"/>
</dbReference>
<dbReference type="RefSeq" id="WP_073489644.1">
    <property type="nucleotide sequence ID" value="NZ_FQVN01000015.1"/>
</dbReference>